<evidence type="ECO:0000313" key="5">
    <source>
        <dbReference type="EMBL" id="JAU84512.1"/>
    </source>
</evidence>
<evidence type="ECO:0000256" key="1">
    <source>
        <dbReference type="ARBA" id="ARBA00011975"/>
    </source>
</evidence>
<dbReference type="SUPFAM" id="SSF53335">
    <property type="entry name" value="S-adenosyl-L-methionine-dependent methyltransferases"/>
    <property type="match status" value="1"/>
</dbReference>
<protein>
    <recommendedName>
        <fullName evidence="1">DNA (cytosine-5-)-methyltransferase</fullName>
        <ecNumber evidence="1">2.1.1.37</ecNumber>
    </recommendedName>
</protein>
<dbReference type="GO" id="GO:0003886">
    <property type="term" value="F:DNA (cytosine-5-)-methyltransferase activity"/>
    <property type="evidence" value="ECO:0007669"/>
    <property type="project" value="UniProtKB-EC"/>
</dbReference>
<dbReference type="EC" id="2.1.1.37" evidence="1"/>
<sequence length="139" mass="15789">MGRDCSQPYNQCLINPLQDRVLSVRENARFQGFPDFYKLCLSTKENYMIQVGNAVAVLVEIALSYALGMASQGLCDDEPVIKLAFNYPQCLMMHGNSKDHSDMSVGKPFDRLLPKEEENKSNVIWQELSTICSPFFKEK</sequence>
<dbReference type="InterPro" id="IPR050390">
    <property type="entry name" value="C5-Methyltransferase"/>
</dbReference>
<keyword evidence="3 5" id="KW-0808">Transferase</keyword>
<accession>A0A1J3IY64</accession>
<reference evidence="5" key="1">
    <citation type="submission" date="2016-07" db="EMBL/GenBank/DDBJ databases">
        <title>De novo transcriptome assembly of four accessions of the metal hyperaccumulator plant Noccaea caerulescens.</title>
        <authorList>
            <person name="Blande D."/>
            <person name="Halimaa P."/>
            <person name="Tervahauta A.I."/>
            <person name="Aarts M.G."/>
            <person name="Karenlampi S.O."/>
        </authorList>
    </citation>
    <scope>NUCLEOTIDE SEQUENCE</scope>
</reference>
<dbReference type="GO" id="GO:0005634">
    <property type="term" value="C:nucleus"/>
    <property type="evidence" value="ECO:0007669"/>
    <property type="project" value="TreeGrafter"/>
</dbReference>
<evidence type="ECO:0000256" key="3">
    <source>
        <dbReference type="ARBA" id="ARBA00022679"/>
    </source>
</evidence>
<dbReference type="InterPro" id="IPR029063">
    <property type="entry name" value="SAM-dependent_MTases_sf"/>
</dbReference>
<dbReference type="EMBL" id="GEVM01021426">
    <property type="protein sequence ID" value="JAU84512.1"/>
    <property type="molecule type" value="Transcribed_RNA"/>
</dbReference>
<dbReference type="GO" id="GO:0003677">
    <property type="term" value="F:DNA binding"/>
    <property type="evidence" value="ECO:0007669"/>
    <property type="project" value="TreeGrafter"/>
</dbReference>
<evidence type="ECO:0000256" key="2">
    <source>
        <dbReference type="ARBA" id="ARBA00022603"/>
    </source>
</evidence>
<keyword evidence="4" id="KW-0949">S-adenosyl-L-methionine</keyword>
<keyword evidence="2 5" id="KW-0489">Methyltransferase</keyword>
<dbReference type="PANTHER" id="PTHR10629:SF42">
    <property type="entry name" value="DNA (CYTOSINE-5)-METHYLTRANSFERASE CMT1-RELATED"/>
    <property type="match status" value="1"/>
</dbReference>
<dbReference type="Gene3D" id="3.90.120.10">
    <property type="entry name" value="DNA Methylase, subunit A, domain 2"/>
    <property type="match status" value="1"/>
</dbReference>
<dbReference type="Pfam" id="PF00145">
    <property type="entry name" value="DNA_methylase"/>
    <property type="match status" value="1"/>
</dbReference>
<dbReference type="GO" id="GO:0044027">
    <property type="term" value="P:negative regulation of gene expression via chromosomal CpG island methylation"/>
    <property type="evidence" value="ECO:0007669"/>
    <property type="project" value="TreeGrafter"/>
</dbReference>
<evidence type="ECO:0000256" key="4">
    <source>
        <dbReference type="ARBA" id="ARBA00022691"/>
    </source>
</evidence>
<organism evidence="5">
    <name type="scientific">Noccaea caerulescens</name>
    <name type="common">Alpine penny-cress</name>
    <name type="synonym">Thlaspi caerulescens</name>
    <dbReference type="NCBI Taxonomy" id="107243"/>
    <lineage>
        <taxon>Eukaryota</taxon>
        <taxon>Viridiplantae</taxon>
        <taxon>Streptophyta</taxon>
        <taxon>Embryophyta</taxon>
        <taxon>Tracheophyta</taxon>
        <taxon>Spermatophyta</taxon>
        <taxon>Magnoliopsida</taxon>
        <taxon>eudicotyledons</taxon>
        <taxon>Gunneridae</taxon>
        <taxon>Pentapetalae</taxon>
        <taxon>rosids</taxon>
        <taxon>malvids</taxon>
        <taxon>Brassicales</taxon>
        <taxon>Brassicaceae</taxon>
        <taxon>Coluteocarpeae</taxon>
        <taxon>Noccaea</taxon>
    </lineage>
</organism>
<dbReference type="AlphaFoldDB" id="A0A1J3IY64"/>
<proteinExistence type="predicted"/>
<dbReference type="PANTHER" id="PTHR10629">
    <property type="entry name" value="CYTOSINE-SPECIFIC METHYLTRANSFERASE"/>
    <property type="match status" value="1"/>
</dbReference>
<name>A0A1J3IY64_NOCCA</name>
<gene>
    <name evidence="5" type="ORF">MP_TR790_c0_g1_i1_g.1967</name>
</gene>
<dbReference type="InterPro" id="IPR001525">
    <property type="entry name" value="C5_MeTfrase"/>
</dbReference>
<dbReference type="GO" id="GO:0032259">
    <property type="term" value="P:methylation"/>
    <property type="evidence" value="ECO:0007669"/>
    <property type="project" value="UniProtKB-KW"/>
</dbReference>